<feature type="region of interest" description="Disordered" evidence="1">
    <location>
        <begin position="62"/>
        <end position="121"/>
    </location>
</feature>
<sequence>MRSRITPTPPAKAQALRALGYALGLSLLGHAGLLLLNSTAEPAPDAGAGKAKHSPQLIASMQTRPAAAPEPAPEPARSKPTASPTPAGRPAQQADQAGPAPEAHPPSDAAGSGAASPAPALSSLPSGEWHYQLSQFGREGRAVLRWDLQADGAYALSLERELGGRPLPGWRSQGRLEPQGLAPQRFVQTLRGRERAALNFRREEGLLSFSASDDLLPLEPGLQDRLSWWLQLAGLAQSQPERFAPGREITLRVAGLRGQPHDWIFEVLPLETSGAGPLLHLRRQALGEYSGEVHLWLDPARQHLPVRVLFQLPDERSWSLQLMPAPAGESSAPDSREAP</sequence>
<name>A0A840LD29_9BURK</name>
<evidence type="ECO:0000313" key="3">
    <source>
        <dbReference type="Proteomes" id="UP000562027"/>
    </source>
</evidence>
<evidence type="ECO:0008006" key="4">
    <source>
        <dbReference type="Google" id="ProtNLM"/>
    </source>
</evidence>
<dbReference type="Proteomes" id="UP000562027">
    <property type="component" value="Unassembled WGS sequence"/>
</dbReference>
<reference evidence="2 3" key="1">
    <citation type="submission" date="2020-08" db="EMBL/GenBank/DDBJ databases">
        <title>Functional genomics of gut bacteria from endangered species of beetles.</title>
        <authorList>
            <person name="Carlos-Shanley C."/>
        </authorList>
    </citation>
    <scope>NUCLEOTIDE SEQUENCE [LARGE SCALE GENOMIC DNA]</scope>
    <source>
        <strain evidence="2 3">S00239</strain>
    </source>
</reference>
<evidence type="ECO:0000256" key="1">
    <source>
        <dbReference type="SAM" id="MobiDB-lite"/>
    </source>
</evidence>
<accession>A0A840LD29</accession>
<protein>
    <recommendedName>
        <fullName evidence="4">DUF3108 domain-containing protein</fullName>
    </recommendedName>
</protein>
<feature type="compositionally biased region" description="Low complexity" evidence="1">
    <location>
        <begin position="86"/>
        <end position="121"/>
    </location>
</feature>
<gene>
    <name evidence="2" type="ORF">HNP55_001746</name>
</gene>
<dbReference type="RefSeq" id="WP_184298286.1">
    <property type="nucleotide sequence ID" value="NZ_JACHLP010000003.1"/>
</dbReference>
<dbReference type="AlphaFoldDB" id="A0A840LD29"/>
<evidence type="ECO:0000313" key="2">
    <source>
        <dbReference type="EMBL" id="MBB4843227.1"/>
    </source>
</evidence>
<proteinExistence type="predicted"/>
<keyword evidence="3" id="KW-1185">Reference proteome</keyword>
<comment type="caution">
    <text evidence="2">The sequence shown here is derived from an EMBL/GenBank/DDBJ whole genome shotgun (WGS) entry which is preliminary data.</text>
</comment>
<dbReference type="EMBL" id="JACHLP010000003">
    <property type="protein sequence ID" value="MBB4843227.1"/>
    <property type="molecule type" value="Genomic_DNA"/>
</dbReference>
<organism evidence="2 3">
    <name type="scientific">Roseateles oligotrophus</name>
    <dbReference type="NCBI Taxonomy" id="1769250"/>
    <lineage>
        <taxon>Bacteria</taxon>
        <taxon>Pseudomonadati</taxon>
        <taxon>Pseudomonadota</taxon>
        <taxon>Betaproteobacteria</taxon>
        <taxon>Burkholderiales</taxon>
        <taxon>Sphaerotilaceae</taxon>
        <taxon>Roseateles</taxon>
    </lineage>
</organism>